<evidence type="ECO:0000259" key="8">
    <source>
        <dbReference type="Pfam" id="PF00520"/>
    </source>
</evidence>
<dbReference type="InterPro" id="IPR024862">
    <property type="entry name" value="TRPV"/>
</dbReference>
<sequence length="1564" mass="173870">MFWSFFDYVSAHVERLYDWINSALFQTWDAIDDYLTTGASATRALQEKHAGVSRFIDTALSFFDDYQVINGVPVFALGSPDIPGRRQHSKAIRAGLTPRTPRLLGHPVEEVASSTSEEEVPEITHTSFSPDGTRLLTGYTNGDVCVWDAQHGNLLTTLKDRHKCQIVACNFIGVSNNVVASVDTAYHIVRWDLTTREAVENELKQEQGAEALDPDLCQIGFSKDGTVMGLASNTPVDFTVHSRAVIPFDRRDSTAARTSRKQLLSLRKDRGLRVAYLDVYRMDSGWKGVDLRREQKLTVVWSPDVPKTLNGVHFSENGRGVLVGLYSLSNKASGSVVLWPDWSKPGTSISLSGSLGSWSWDGSLVVTWDPFIQRTSVRAGSSRGTCFVWDVDDIRSKINSADDLFWDKEHQKEMGIRLKDRVQEHPNMGPKYEARKPLFEDSQNALWARFVASPVGDECHKLAVCTVGKEIVFRIWSVETNTLVQTLHTGVKMTNALANWVGEFVAGNETESVGISPDRKWLGLYVAEENKGFIWNAVQGVTFLNISLPDKMVQDYKLSFGGPGCRMVMSGSAGALLWDTGAICSSSELGSGRQMYHYTIPEEASDGSIYKSLSSLEQREGESHPIVDLRFSLAGDKLGMISKGLANMHVLDFKSQILLHLKKDASHSWPFSSFNFSHDGHRLAAVLEDASVLMWHLDDKPGVHHANATLGRLRNSLVTCLGVVFSVDGKGRETVVVCDDSGSLIWLDTEHCRETHWMDNLRPKECSGCMFKADGSTATLLTEANIAIVIDLPSRTQLRRVEFLCPLTDVLIFPENVSNDATFAVAGWDGTRGLPIVCGPQENVDLSNADNIAEHMTISDDCAWLAKDVITGTTTARSKDRLQQLGLNDRGCLMVIPLRMSARVKGLESDKVPNPEALAISVDGRRIACAGAHQVVVWTPYATKGCVPDYYTLLVDGLLQNMNACEAALQEHGAALMNNTDDRGFPLLLNAVVDDNLDLVRTLVKYSQETRTRMLFRTQGSENSKNALELAIEGRSPEIAGILIKAMYDGTLSRTMMAHIFGESLVQLGRQYPTLFLEAIKGGPKGEGMPVTIGEIVVPEGVLKKSGFVVETFPKFLDHDVQQLWGKIQPGNRRRMTEIEVPALAKAFPFPNCCRLGMDGLLRPLLVSNGIPDEAFSTPLVHSIIEFKWQAYAHKMVIKEATIYATYVALFTAYAAALGSDDENQVNFDEDKVGPFIGEWHESQAVLLILSAIMGFLNFVVEVNQVVNDFKDGRRAHFNGVFYWAFSKWNLLELLSSIMTAFVIPATHFSATSESRDQRESVMVAITAIVLWWKLLYFATPFRATGPLVILIFEVLKDIVFFVVLLAAIMFGFSVAFFVTFRHDKLALNEDFMNEVCDGKNVTDECTRMLKVVCGGENRENCEDNDVFRAFGDYQRSLFTTFGMMLGDFDLELFFTDTHRFFPRVLFVAYMAAMMIIMLNLLIGLMGFSFSRVKESEDTTFLKARAATIDDVESMASAHTKKILAKRISTFLHIIVPRDGPNVGKRKEEEEQLEGRLGYDSGAI</sequence>
<dbReference type="GO" id="GO:0098703">
    <property type="term" value="P:calcium ion import across plasma membrane"/>
    <property type="evidence" value="ECO:0007669"/>
    <property type="project" value="TreeGrafter"/>
</dbReference>
<evidence type="ECO:0000313" key="9">
    <source>
        <dbReference type="EMBL" id="CAD7704847.1"/>
    </source>
</evidence>
<dbReference type="PROSITE" id="PS50082">
    <property type="entry name" value="WD_REPEATS_2"/>
    <property type="match status" value="1"/>
</dbReference>
<evidence type="ECO:0000256" key="7">
    <source>
        <dbReference type="SAM" id="Phobius"/>
    </source>
</evidence>
<dbReference type="GO" id="GO:0005216">
    <property type="term" value="F:monoatomic ion channel activity"/>
    <property type="evidence" value="ECO:0007669"/>
    <property type="project" value="InterPro"/>
</dbReference>
<dbReference type="SUPFAM" id="SSF50978">
    <property type="entry name" value="WD40 repeat-like"/>
    <property type="match status" value="1"/>
</dbReference>
<dbReference type="EMBL" id="CAJHUC010002963">
    <property type="protein sequence ID" value="CAD7704847.1"/>
    <property type="molecule type" value="Genomic_DNA"/>
</dbReference>
<keyword evidence="6" id="KW-0853">WD repeat</keyword>
<keyword evidence="3" id="KW-0677">Repeat</keyword>
<evidence type="ECO:0000256" key="4">
    <source>
        <dbReference type="ARBA" id="ARBA00022989"/>
    </source>
</evidence>
<dbReference type="GO" id="GO:0005886">
    <property type="term" value="C:plasma membrane"/>
    <property type="evidence" value="ECO:0007669"/>
    <property type="project" value="TreeGrafter"/>
</dbReference>
<feature type="transmembrane region" description="Helical" evidence="7">
    <location>
        <begin position="1240"/>
        <end position="1261"/>
    </location>
</feature>
<dbReference type="InterPro" id="IPR036322">
    <property type="entry name" value="WD40_repeat_dom_sf"/>
</dbReference>
<dbReference type="Proteomes" id="UP000708148">
    <property type="component" value="Unassembled WGS sequence"/>
</dbReference>
<dbReference type="SMART" id="SM00320">
    <property type="entry name" value="WD40"/>
    <property type="match status" value="3"/>
</dbReference>
<keyword evidence="10" id="KW-1185">Reference proteome</keyword>
<dbReference type="InterPro" id="IPR015943">
    <property type="entry name" value="WD40/YVTN_repeat-like_dom_sf"/>
</dbReference>
<dbReference type="SUPFAM" id="SSF140860">
    <property type="entry name" value="Pseudo ankyrin repeat-like"/>
    <property type="match status" value="1"/>
</dbReference>
<dbReference type="InterPro" id="IPR001680">
    <property type="entry name" value="WD40_rpt"/>
</dbReference>
<feature type="transmembrane region" description="Helical" evidence="7">
    <location>
        <begin position="1359"/>
        <end position="1381"/>
    </location>
</feature>
<feature type="domain" description="Ion transport" evidence="8">
    <location>
        <begin position="1282"/>
        <end position="1497"/>
    </location>
</feature>
<reference evidence="9" key="1">
    <citation type="submission" date="2020-12" db="EMBL/GenBank/DDBJ databases">
        <authorList>
            <person name="Iha C."/>
        </authorList>
    </citation>
    <scope>NUCLEOTIDE SEQUENCE</scope>
</reference>
<accession>A0A8S1JBF0</accession>
<protein>
    <recommendedName>
        <fullName evidence="8">Ion transport domain-containing protein</fullName>
    </recommendedName>
</protein>
<name>A0A8S1JBF0_9CHLO</name>
<evidence type="ECO:0000256" key="6">
    <source>
        <dbReference type="PROSITE-ProRule" id="PRU00221"/>
    </source>
</evidence>
<dbReference type="Gene3D" id="2.130.10.10">
    <property type="entry name" value="YVTN repeat-like/Quinoprotein amine dehydrogenase"/>
    <property type="match status" value="2"/>
</dbReference>
<dbReference type="PANTHER" id="PTHR10582">
    <property type="entry name" value="TRANSIENT RECEPTOR POTENTIAL ION CHANNEL PROTEIN"/>
    <property type="match status" value="1"/>
</dbReference>
<dbReference type="Gene3D" id="1.10.287.70">
    <property type="match status" value="1"/>
</dbReference>
<evidence type="ECO:0000256" key="1">
    <source>
        <dbReference type="ARBA" id="ARBA00004141"/>
    </source>
</evidence>
<evidence type="ECO:0000256" key="2">
    <source>
        <dbReference type="ARBA" id="ARBA00022692"/>
    </source>
</evidence>
<evidence type="ECO:0000256" key="5">
    <source>
        <dbReference type="ARBA" id="ARBA00023136"/>
    </source>
</evidence>
<evidence type="ECO:0000256" key="3">
    <source>
        <dbReference type="ARBA" id="ARBA00022737"/>
    </source>
</evidence>
<keyword evidence="4 7" id="KW-1133">Transmembrane helix</keyword>
<evidence type="ECO:0000313" key="10">
    <source>
        <dbReference type="Proteomes" id="UP000708148"/>
    </source>
</evidence>
<feature type="transmembrane region" description="Helical" evidence="7">
    <location>
        <begin position="1467"/>
        <end position="1488"/>
    </location>
</feature>
<dbReference type="Pfam" id="PF23410">
    <property type="entry name" value="Beta-prop_VPS8"/>
    <property type="match status" value="1"/>
</dbReference>
<dbReference type="OrthoDB" id="533508at2759"/>
<comment type="subcellular location">
    <subcellularLocation>
        <location evidence="1">Membrane</location>
        <topology evidence="1">Multi-pass membrane protein</topology>
    </subcellularLocation>
</comment>
<feature type="repeat" description="WD" evidence="6">
    <location>
        <begin position="123"/>
        <end position="157"/>
    </location>
</feature>
<feature type="transmembrane region" description="Helical" evidence="7">
    <location>
        <begin position="1321"/>
        <end position="1339"/>
    </location>
</feature>
<dbReference type="Pfam" id="PF00520">
    <property type="entry name" value="Ion_trans"/>
    <property type="match status" value="1"/>
</dbReference>
<keyword evidence="2 7" id="KW-0812">Transmembrane</keyword>
<dbReference type="PANTHER" id="PTHR10582:SF2">
    <property type="entry name" value="INACTIVE"/>
    <property type="match status" value="1"/>
</dbReference>
<dbReference type="SUPFAM" id="SSF50998">
    <property type="entry name" value="Quinoprotein alcohol dehydrogenase-like"/>
    <property type="match status" value="1"/>
</dbReference>
<dbReference type="InterPro" id="IPR005821">
    <property type="entry name" value="Ion_trans_dom"/>
</dbReference>
<organism evidence="9 10">
    <name type="scientific">Ostreobium quekettii</name>
    <dbReference type="NCBI Taxonomy" id="121088"/>
    <lineage>
        <taxon>Eukaryota</taxon>
        <taxon>Viridiplantae</taxon>
        <taxon>Chlorophyta</taxon>
        <taxon>core chlorophytes</taxon>
        <taxon>Ulvophyceae</taxon>
        <taxon>TCBD clade</taxon>
        <taxon>Bryopsidales</taxon>
        <taxon>Ostreobineae</taxon>
        <taxon>Ostreobiaceae</taxon>
        <taxon>Ostreobium</taxon>
    </lineage>
</organism>
<gene>
    <name evidence="9" type="ORF">OSTQU699_LOCUS10202</name>
</gene>
<keyword evidence="5 7" id="KW-0472">Membrane</keyword>
<dbReference type="InterPro" id="IPR011047">
    <property type="entry name" value="Quinoprotein_ADH-like_sf"/>
</dbReference>
<proteinExistence type="predicted"/>
<comment type="caution">
    <text evidence="9">The sequence shown here is derived from an EMBL/GenBank/DDBJ whole genome shotgun (WGS) entry which is preliminary data.</text>
</comment>